<feature type="transmembrane region" description="Helical" evidence="1">
    <location>
        <begin position="24"/>
        <end position="42"/>
    </location>
</feature>
<organism evidence="3 4">
    <name type="scientific">Nocardioides baculatus</name>
    <dbReference type="NCBI Taxonomy" id="2801337"/>
    <lineage>
        <taxon>Bacteria</taxon>
        <taxon>Bacillati</taxon>
        <taxon>Actinomycetota</taxon>
        <taxon>Actinomycetes</taxon>
        <taxon>Propionibacteriales</taxon>
        <taxon>Nocardioidaceae</taxon>
        <taxon>Nocardioides</taxon>
    </lineage>
</organism>
<keyword evidence="1" id="KW-1133">Transmembrane helix</keyword>
<feature type="domain" description="DUF4395" evidence="2">
    <location>
        <begin position="20"/>
        <end position="152"/>
    </location>
</feature>
<keyword evidence="1" id="KW-0472">Membrane</keyword>
<evidence type="ECO:0000259" key="2">
    <source>
        <dbReference type="Pfam" id="PF14340"/>
    </source>
</evidence>
<accession>A0ABS1LDS4</accession>
<reference evidence="3 4" key="1">
    <citation type="submission" date="2021-01" db="EMBL/GenBank/DDBJ databases">
        <title>Genome seq and assembly of Nocardiodes sp. G10.</title>
        <authorList>
            <person name="Chhetri G."/>
        </authorList>
    </citation>
    <scope>NUCLEOTIDE SEQUENCE [LARGE SCALE GENOMIC DNA]</scope>
    <source>
        <strain evidence="3 4">G10</strain>
    </source>
</reference>
<dbReference type="Proteomes" id="UP000636918">
    <property type="component" value="Unassembled WGS sequence"/>
</dbReference>
<feature type="transmembrane region" description="Helical" evidence="1">
    <location>
        <begin position="127"/>
        <end position="150"/>
    </location>
</feature>
<evidence type="ECO:0000256" key="1">
    <source>
        <dbReference type="SAM" id="Phobius"/>
    </source>
</evidence>
<protein>
    <submittedName>
        <fullName evidence="3">DUF4395 domain-containing protein</fullName>
    </submittedName>
</protein>
<keyword evidence="4" id="KW-1185">Reference proteome</keyword>
<name>A0ABS1LDS4_9ACTN</name>
<dbReference type="Pfam" id="PF14340">
    <property type="entry name" value="DUF4395"/>
    <property type="match status" value="1"/>
</dbReference>
<evidence type="ECO:0000313" key="3">
    <source>
        <dbReference type="EMBL" id="MBL0749077.1"/>
    </source>
</evidence>
<dbReference type="RefSeq" id="WP_201938798.1">
    <property type="nucleotide sequence ID" value="NZ_JAERSG010000005.1"/>
</dbReference>
<evidence type="ECO:0000313" key="4">
    <source>
        <dbReference type="Proteomes" id="UP000636918"/>
    </source>
</evidence>
<comment type="caution">
    <text evidence="3">The sequence shown here is derived from an EMBL/GenBank/DDBJ whole genome shotgun (WGS) entry which is preliminary data.</text>
</comment>
<dbReference type="EMBL" id="JAERSG010000005">
    <property type="protein sequence ID" value="MBL0749077.1"/>
    <property type="molecule type" value="Genomic_DNA"/>
</dbReference>
<keyword evidence="1" id="KW-0812">Transmembrane</keyword>
<dbReference type="InterPro" id="IPR025508">
    <property type="entry name" value="DUF4395"/>
</dbReference>
<feature type="transmembrane region" description="Helical" evidence="1">
    <location>
        <begin position="101"/>
        <end position="121"/>
    </location>
</feature>
<proteinExistence type="predicted"/>
<gene>
    <name evidence="3" type="ORF">JI751_15765</name>
</gene>
<sequence length="157" mass="15976">MTTTASPHAGSGVDRPVRGVDPRGPQLAAGITAVVLVAVLLLPQPAATVLLAVQAVLFGIGAVRGVQATPHAWLFRTFVRPRLAPPAELEAPEPPRFAQGVGLAFTLVGLVAFLAGAGLVAQVAVGAALVAALLNAVFAFCLGCEVYLLIRRVIATA</sequence>